<dbReference type="InParanoid" id="D8RVB5"/>
<gene>
    <name evidence="3" type="ORF">SELMODRAFT_415191</name>
</gene>
<dbReference type="Pfam" id="PF02701">
    <property type="entry name" value="Zn_ribbon_Dof"/>
    <property type="match status" value="1"/>
</dbReference>
<keyword evidence="4" id="KW-1185">Reference proteome</keyword>
<protein>
    <recommendedName>
        <fullName evidence="2">Dof-type domain-containing protein</fullName>
    </recommendedName>
</protein>
<proteinExistence type="predicted"/>
<sequence length="203" mass="23169">MDYYMLDHYRAIDSWEPRTFYYATDEEEGLALYQQKMAAREFYVQQLQNKVAEEASAAMDPFTSAYGVDLRGFTRRLALAPDHPVAPASQVPATQARVSNPPLTVTTRARSLASAPRPSSPSGVRVCSPITTTTAMKPSDEQPVRCVFCESFNTKCEGYNNNNVKQKRYRCYDCKNRFTEGGKLRKHREIKAMLMKRKREQGF</sequence>
<evidence type="ECO:0000256" key="1">
    <source>
        <dbReference type="SAM" id="MobiDB-lite"/>
    </source>
</evidence>
<accession>D8RVB5</accession>
<dbReference type="Gramene" id="EFJ23928">
    <property type="protein sequence ID" value="EFJ23928"/>
    <property type="gene ID" value="SELMODRAFT_415191"/>
</dbReference>
<feature type="region of interest" description="Disordered" evidence="1">
    <location>
        <begin position="107"/>
        <end position="126"/>
    </location>
</feature>
<evidence type="ECO:0000259" key="2">
    <source>
        <dbReference type="Pfam" id="PF02701"/>
    </source>
</evidence>
<dbReference type="KEGG" id="smo:SELMODRAFT_415191"/>
<organism evidence="4">
    <name type="scientific">Selaginella moellendorffii</name>
    <name type="common">Spikemoss</name>
    <dbReference type="NCBI Taxonomy" id="88036"/>
    <lineage>
        <taxon>Eukaryota</taxon>
        <taxon>Viridiplantae</taxon>
        <taxon>Streptophyta</taxon>
        <taxon>Embryophyta</taxon>
        <taxon>Tracheophyta</taxon>
        <taxon>Lycopodiopsida</taxon>
        <taxon>Selaginellales</taxon>
        <taxon>Selaginellaceae</taxon>
        <taxon>Selaginella</taxon>
    </lineage>
</organism>
<reference evidence="3 4" key="1">
    <citation type="journal article" date="2011" name="Science">
        <title>The Selaginella genome identifies genetic changes associated with the evolution of vascular plants.</title>
        <authorList>
            <person name="Banks J.A."/>
            <person name="Nishiyama T."/>
            <person name="Hasebe M."/>
            <person name="Bowman J.L."/>
            <person name="Gribskov M."/>
            <person name="dePamphilis C."/>
            <person name="Albert V.A."/>
            <person name="Aono N."/>
            <person name="Aoyama T."/>
            <person name="Ambrose B.A."/>
            <person name="Ashton N.W."/>
            <person name="Axtell M.J."/>
            <person name="Barker E."/>
            <person name="Barker M.S."/>
            <person name="Bennetzen J.L."/>
            <person name="Bonawitz N.D."/>
            <person name="Chapple C."/>
            <person name="Cheng C."/>
            <person name="Correa L.G."/>
            <person name="Dacre M."/>
            <person name="DeBarry J."/>
            <person name="Dreyer I."/>
            <person name="Elias M."/>
            <person name="Engstrom E.M."/>
            <person name="Estelle M."/>
            <person name="Feng L."/>
            <person name="Finet C."/>
            <person name="Floyd S.K."/>
            <person name="Frommer W.B."/>
            <person name="Fujita T."/>
            <person name="Gramzow L."/>
            <person name="Gutensohn M."/>
            <person name="Harholt J."/>
            <person name="Hattori M."/>
            <person name="Heyl A."/>
            <person name="Hirai T."/>
            <person name="Hiwatashi Y."/>
            <person name="Ishikawa M."/>
            <person name="Iwata M."/>
            <person name="Karol K.G."/>
            <person name="Koehler B."/>
            <person name="Kolukisaoglu U."/>
            <person name="Kubo M."/>
            <person name="Kurata T."/>
            <person name="Lalonde S."/>
            <person name="Li K."/>
            <person name="Li Y."/>
            <person name="Litt A."/>
            <person name="Lyons E."/>
            <person name="Manning G."/>
            <person name="Maruyama T."/>
            <person name="Michael T.P."/>
            <person name="Mikami K."/>
            <person name="Miyazaki S."/>
            <person name="Morinaga S."/>
            <person name="Murata T."/>
            <person name="Mueller-Roeber B."/>
            <person name="Nelson D.R."/>
            <person name="Obara M."/>
            <person name="Oguri Y."/>
            <person name="Olmstead R.G."/>
            <person name="Onodera N."/>
            <person name="Petersen B.L."/>
            <person name="Pils B."/>
            <person name="Prigge M."/>
            <person name="Rensing S.A."/>
            <person name="Riano-Pachon D.M."/>
            <person name="Roberts A.W."/>
            <person name="Sato Y."/>
            <person name="Scheller H.V."/>
            <person name="Schulz B."/>
            <person name="Schulz C."/>
            <person name="Shakirov E.V."/>
            <person name="Shibagaki N."/>
            <person name="Shinohara N."/>
            <person name="Shippen D.E."/>
            <person name="Soerensen I."/>
            <person name="Sotooka R."/>
            <person name="Sugimoto N."/>
            <person name="Sugita M."/>
            <person name="Sumikawa N."/>
            <person name="Tanurdzic M."/>
            <person name="Theissen G."/>
            <person name="Ulvskov P."/>
            <person name="Wakazuki S."/>
            <person name="Weng J.K."/>
            <person name="Willats W.W."/>
            <person name="Wipf D."/>
            <person name="Wolf P.G."/>
            <person name="Yang L."/>
            <person name="Zimmer A.D."/>
            <person name="Zhu Q."/>
            <person name="Mitros T."/>
            <person name="Hellsten U."/>
            <person name="Loque D."/>
            <person name="Otillar R."/>
            <person name="Salamov A."/>
            <person name="Schmutz J."/>
            <person name="Shapiro H."/>
            <person name="Lindquist E."/>
            <person name="Lucas S."/>
            <person name="Rokhsar D."/>
            <person name="Grigoriev I.V."/>
        </authorList>
    </citation>
    <scope>NUCLEOTIDE SEQUENCE [LARGE SCALE GENOMIC DNA]</scope>
</reference>
<dbReference type="AlphaFoldDB" id="D8RVB5"/>
<name>D8RVB5_SELML</name>
<evidence type="ECO:0000313" key="3">
    <source>
        <dbReference type="EMBL" id="EFJ23928.1"/>
    </source>
</evidence>
<dbReference type="HOGENOM" id="CLU_1350907_0_0_1"/>
<feature type="domain" description="Dof-type" evidence="2">
    <location>
        <begin position="142"/>
        <end position="186"/>
    </location>
</feature>
<dbReference type="InterPro" id="IPR003851">
    <property type="entry name" value="Znf_Dof"/>
</dbReference>
<dbReference type="EMBL" id="GL377591">
    <property type="protein sequence ID" value="EFJ23928.1"/>
    <property type="molecule type" value="Genomic_DNA"/>
</dbReference>
<evidence type="ECO:0000313" key="4">
    <source>
        <dbReference type="Proteomes" id="UP000001514"/>
    </source>
</evidence>
<feature type="compositionally biased region" description="Low complexity" evidence="1">
    <location>
        <begin position="108"/>
        <end position="122"/>
    </location>
</feature>
<dbReference type="Proteomes" id="UP000001514">
    <property type="component" value="Unassembled WGS sequence"/>
</dbReference>
<dbReference type="GO" id="GO:0006355">
    <property type="term" value="P:regulation of DNA-templated transcription"/>
    <property type="evidence" value="ECO:0007669"/>
    <property type="project" value="InterPro"/>
</dbReference>
<dbReference type="GO" id="GO:0003677">
    <property type="term" value="F:DNA binding"/>
    <property type="evidence" value="ECO:0007669"/>
    <property type="project" value="InterPro"/>
</dbReference>